<dbReference type="Pfam" id="PF00150">
    <property type="entry name" value="Cellulase"/>
    <property type="match status" value="1"/>
</dbReference>
<comment type="caution">
    <text evidence="6">The sequence shown here is derived from an EMBL/GenBank/DDBJ whole genome shotgun (WGS) entry which is preliminary data.</text>
</comment>
<organism evidence="6 7">
    <name type="scientific">Meloidogyne enterolobii</name>
    <name type="common">Root-knot nematode worm</name>
    <name type="synonym">Meloidogyne mayaguensis</name>
    <dbReference type="NCBI Taxonomy" id="390850"/>
    <lineage>
        <taxon>Eukaryota</taxon>
        <taxon>Metazoa</taxon>
        <taxon>Ecdysozoa</taxon>
        <taxon>Nematoda</taxon>
        <taxon>Chromadorea</taxon>
        <taxon>Rhabditida</taxon>
        <taxon>Tylenchina</taxon>
        <taxon>Tylenchomorpha</taxon>
        <taxon>Tylenchoidea</taxon>
        <taxon>Meloidogynidae</taxon>
        <taxon>Meloidogyninae</taxon>
        <taxon>Meloidogyne</taxon>
    </lineage>
</organism>
<protein>
    <recommendedName>
        <fullName evidence="5">Glycoside hydrolase family 5 domain-containing protein</fullName>
    </recommendedName>
</protein>
<name>A0A6V7YCM8_MELEN</name>
<evidence type="ECO:0000256" key="2">
    <source>
        <dbReference type="ARBA" id="ARBA00022801"/>
    </source>
</evidence>
<comment type="similarity">
    <text evidence="1 4">Belongs to the glycosyl hydrolase 5 (cellulase A) family.</text>
</comment>
<dbReference type="AlphaFoldDB" id="A0A6V7YCM8"/>
<dbReference type="SUPFAM" id="SSF51445">
    <property type="entry name" value="(Trans)glycosidases"/>
    <property type="match status" value="1"/>
</dbReference>
<keyword evidence="2 4" id="KW-0378">Hydrolase</keyword>
<evidence type="ECO:0000256" key="3">
    <source>
        <dbReference type="ARBA" id="ARBA00023295"/>
    </source>
</evidence>
<dbReference type="InterPro" id="IPR017853">
    <property type="entry name" value="GH"/>
</dbReference>
<dbReference type="GO" id="GO:0000272">
    <property type="term" value="P:polysaccharide catabolic process"/>
    <property type="evidence" value="ECO:0007669"/>
    <property type="project" value="InterPro"/>
</dbReference>
<sequence>MGEGGRWAQLRGMSLFHSQMVEGAGFYNAETVYKLKCNWHVNVVRACLGIMNYGNGGYFVHRELERAKVKAVIDAAIKYDIYVVVSFHYTGDTLYTREASEYFKELSYEYKGRWNMIYEIYNEAIHNNWYTLKQYHESAIRENDKDAVIICATPYYDQHISEAIKYPITNYYNIMYTLHFYASEQGVENLRKNVFYALELNFPLFVTEYGLTFGNGTGPVNKYETEKWWKMLDQFGIPYINWSVSNKRESSAALIPGSTSRNVDDYHYLTDSGSFVKEMLINKQPKPYGCSKWEEIVDDLISEIFPLNNVIDE</sequence>
<reference evidence="6 7" key="1">
    <citation type="submission" date="2020-08" db="EMBL/GenBank/DDBJ databases">
        <authorList>
            <person name="Koutsovoulos G."/>
            <person name="Danchin GJ E."/>
        </authorList>
    </citation>
    <scope>NUCLEOTIDE SEQUENCE [LARGE SCALE GENOMIC DNA]</scope>
</reference>
<evidence type="ECO:0000313" key="6">
    <source>
        <dbReference type="EMBL" id="CAD2209281.1"/>
    </source>
</evidence>
<dbReference type="Gene3D" id="3.20.20.80">
    <property type="entry name" value="Glycosidases"/>
    <property type="match status" value="1"/>
</dbReference>
<dbReference type="PANTHER" id="PTHR34142:SF1">
    <property type="entry name" value="GLYCOSIDE HYDROLASE FAMILY 5 DOMAIN-CONTAINING PROTEIN"/>
    <property type="match status" value="1"/>
</dbReference>
<evidence type="ECO:0000313" key="7">
    <source>
        <dbReference type="Proteomes" id="UP000580250"/>
    </source>
</evidence>
<dbReference type="OrthoDB" id="5887766at2759"/>
<gene>
    <name evidence="6" type="ORF">MENT_LOCUS63419</name>
</gene>
<keyword evidence="3 4" id="KW-0326">Glycosidase</keyword>
<evidence type="ECO:0000256" key="1">
    <source>
        <dbReference type="ARBA" id="ARBA00005641"/>
    </source>
</evidence>
<evidence type="ECO:0000256" key="4">
    <source>
        <dbReference type="RuleBase" id="RU361153"/>
    </source>
</evidence>
<dbReference type="Proteomes" id="UP000580250">
    <property type="component" value="Unassembled WGS sequence"/>
</dbReference>
<dbReference type="PANTHER" id="PTHR34142">
    <property type="entry name" value="ENDO-BETA-1,4-GLUCANASE A"/>
    <property type="match status" value="1"/>
</dbReference>
<evidence type="ECO:0000259" key="5">
    <source>
        <dbReference type="Pfam" id="PF00150"/>
    </source>
</evidence>
<dbReference type="InterPro" id="IPR001547">
    <property type="entry name" value="Glyco_hydro_5"/>
</dbReference>
<feature type="domain" description="Glycoside hydrolase family 5" evidence="5">
    <location>
        <begin position="3"/>
        <end position="247"/>
    </location>
</feature>
<dbReference type="GO" id="GO:0004553">
    <property type="term" value="F:hydrolase activity, hydrolyzing O-glycosyl compounds"/>
    <property type="evidence" value="ECO:0007669"/>
    <property type="project" value="InterPro"/>
</dbReference>
<dbReference type="EMBL" id="CAJEWN010004092">
    <property type="protein sequence ID" value="CAD2209281.1"/>
    <property type="molecule type" value="Genomic_DNA"/>
</dbReference>
<accession>A0A6V7YCM8</accession>
<proteinExistence type="inferred from homology"/>